<evidence type="ECO:0000313" key="2">
    <source>
        <dbReference type="EMBL" id="KXI11464.1"/>
    </source>
</evidence>
<feature type="transmembrane region" description="Helical" evidence="1">
    <location>
        <begin position="36"/>
        <end position="59"/>
    </location>
</feature>
<gene>
    <name evidence="2" type="ORF">HMPREF3195_01369</name>
</gene>
<protein>
    <submittedName>
        <fullName evidence="2">Uncharacterized protein</fullName>
    </submittedName>
</protein>
<evidence type="ECO:0000313" key="3">
    <source>
        <dbReference type="Proteomes" id="UP000070326"/>
    </source>
</evidence>
<accession>A0A135YQ10</accession>
<dbReference type="RefSeq" id="WP_039866508.1">
    <property type="nucleotide sequence ID" value="NZ_KQ961832.1"/>
</dbReference>
<dbReference type="EMBL" id="LSQZ01000071">
    <property type="protein sequence ID" value="KXI11464.1"/>
    <property type="molecule type" value="Genomic_DNA"/>
</dbReference>
<keyword evidence="1" id="KW-0472">Membrane</keyword>
<evidence type="ECO:0000256" key="1">
    <source>
        <dbReference type="SAM" id="Phobius"/>
    </source>
</evidence>
<dbReference type="GeneID" id="79843473"/>
<feature type="transmembrane region" description="Helical" evidence="1">
    <location>
        <begin position="12"/>
        <end position="30"/>
    </location>
</feature>
<name>A0A135YQ10_9FIRM</name>
<sequence length="80" mass="9217">MRKNQGNTANNTVSIIGLIQVGLVLLKVTGKSKLSWVMTFIPLYIELAIVLIVFLVFFIKSYKLNDQIRKYKIKKNEMLD</sequence>
<keyword evidence="1" id="KW-1133">Transmembrane helix</keyword>
<dbReference type="STRING" id="1261.HMPREF3195_01369"/>
<reference evidence="2 3" key="1">
    <citation type="submission" date="2016-02" db="EMBL/GenBank/DDBJ databases">
        <authorList>
            <person name="Wen L."/>
            <person name="He K."/>
            <person name="Yang H."/>
        </authorList>
    </citation>
    <scope>NUCLEOTIDE SEQUENCE [LARGE SCALE GENOMIC DNA]</scope>
    <source>
        <strain evidence="2 3">MJR8628A</strain>
    </source>
</reference>
<dbReference type="PATRIC" id="fig|1261.5.peg.1372"/>
<keyword evidence="1" id="KW-0812">Transmembrane</keyword>
<organism evidence="2 3">
    <name type="scientific">Peptostreptococcus anaerobius</name>
    <dbReference type="NCBI Taxonomy" id="1261"/>
    <lineage>
        <taxon>Bacteria</taxon>
        <taxon>Bacillati</taxon>
        <taxon>Bacillota</taxon>
        <taxon>Clostridia</taxon>
        <taxon>Peptostreptococcales</taxon>
        <taxon>Peptostreptococcaceae</taxon>
        <taxon>Peptostreptococcus</taxon>
    </lineage>
</organism>
<proteinExistence type="predicted"/>
<dbReference type="AlphaFoldDB" id="A0A135YQ10"/>
<comment type="caution">
    <text evidence="2">The sequence shown here is derived from an EMBL/GenBank/DDBJ whole genome shotgun (WGS) entry which is preliminary data.</text>
</comment>
<dbReference type="Proteomes" id="UP000070326">
    <property type="component" value="Unassembled WGS sequence"/>
</dbReference>